<reference evidence="2" key="1">
    <citation type="submission" date="2018-02" db="EMBL/GenBank/DDBJ databases">
        <authorList>
            <person name="Hausmann B."/>
        </authorList>
    </citation>
    <scope>NUCLEOTIDE SEQUENCE [LARGE SCALE GENOMIC DNA]</scope>
    <source>
        <strain evidence="2">Peat soil MAG SbA5</strain>
    </source>
</reference>
<name>A0A2N9L6V5_9BACT</name>
<protein>
    <submittedName>
        <fullName evidence="1">Uncharacterized protein</fullName>
    </submittedName>
</protein>
<dbReference type="Proteomes" id="UP000239735">
    <property type="component" value="Unassembled WGS sequence"/>
</dbReference>
<organism evidence="1 2">
    <name type="scientific">Candidatus Sulfuritelmatomonas gaucii</name>
    <dbReference type="NCBI Taxonomy" id="2043161"/>
    <lineage>
        <taxon>Bacteria</taxon>
        <taxon>Pseudomonadati</taxon>
        <taxon>Acidobacteriota</taxon>
        <taxon>Terriglobia</taxon>
        <taxon>Terriglobales</taxon>
        <taxon>Acidobacteriaceae</taxon>
        <taxon>Candidatus Sulfuritelmatomonas</taxon>
    </lineage>
</organism>
<accession>A0A2N9L6V5</accession>
<proteinExistence type="predicted"/>
<evidence type="ECO:0000313" key="2">
    <source>
        <dbReference type="Proteomes" id="UP000239735"/>
    </source>
</evidence>
<evidence type="ECO:0000313" key="1">
    <source>
        <dbReference type="EMBL" id="SPE19036.1"/>
    </source>
</evidence>
<gene>
    <name evidence="1" type="ORF">SBA5_190013</name>
</gene>
<dbReference type="AlphaFoldDB" id="A0A2N9L6V5"/>
<dbReference type="EMBL" id="OKRB01000074">
    <property type="protein sequence ID" value="SPE19036.1"/>
    <property type="molecule type" value="Genomic_DNA"/>
</dbReference>
<sequence>MHFFQCRLLLRVGCERGFVGLVGRGPERGAEGDRIVVEGGELERAVATAAGAVGFVIAYADGNAGDTLVRAIGALAGPELSLRFKIVDFFDAVLDEEWLGEAFQLELAHAAVEFGEHGFEDGIFFGVGAGGLGVSKIRNSEIEGQKRCGRQKSSEETPP</sequence>